<accession>A0A328UCT0</accession>
<protein>
    <submittedName>
        <fullName evidence="3">Uncharacterized protein</fullName>
    </submittedName>
</protein>
<feature type="region of interest" description="Disordered" evidence="1">
    <location>
        <begin position="57"/>
        <end position="85"/>
    </location>
</feature>
<dbReference type="EMBL" id="QLYR01000010">
    <property type="protein sequence ID" value="RAQ22689.1"/>
    <property type="molecule type" value="Genomic_DNA"/>
</dbReference>
<reference evidence="3 4" key="1">
    <citation type="submission" date="2018-06" db="EMBL/GenBank/DDBJ databases">
        <title>Noncontiguous genome sequence of Ruminococcaceae bacterium ASD2818.</title>
        <authorList>
            <person name="Chaplin A.V."/>
            <person name="Sokolova S.R."/>
            <person name="Kochetkova T.O."/>
            <person name="Goltsov A.Y."/>
            <person name="Trofimov D.Y."/>
            <person name="Efimov B.A."/>
        </authorList>
    </citation>
    <scope>NUCLEOTIDE SEQUENCE [LARGE SCALE GENOMIC DNA]</scope>
    <source>
        <strain evidence="3 4">ASD2818</strain>
    </source>
</reference>
<evidence type="ECO:0000256" key="2">
    <source>
        <dbReference type="SAM" id="Phobius"/>
    </source>
</evidence>
<comment type="caution">
    <text evidence="3">The sequence shown here is derived from an EMBL/GenBank/DDBJ whole genome shotgun (WGS) entry which is preliminary data.</text>
</comment>
<keyword evidence="2" id="KW-1133">Transmembrane helix</keyword>
<dbReference type="RefSeq" id="WP_112333430.1">
    <property type="nucleotide sequence ID" value="NZ_JADPHD010000002.1"/>
</dbReference>
<organism evidence="3 4">
    <name type="scientific">Hydrogeniiclostridium mannosilyticum</name>
    <dbReference type="NCBI Taxonomy" id="2764322"/>
    <lineage>
        <taxon>Bacteria</taxon>
        <taxon>Bacillati</taxon>
        <taxon>Bacillota</taxon>
        <taxon>Clostridia</taxon>
        <taxon>Eubacteriales</taxon>
        <taxon>Acutalibacteraceae</taxon>
        <taxon>Hydrogeniiclostridium</taxon>
    </lineage>
</organism>
<name>A0A328UCT0_9FIRM</name>
<proteinExistence type="predicted"/>
<dbReference type="AlphaFoldDB" id="A0A328UCT0"/>
<sequence>MTDSKLAFIFFEIGTALAVISMILGPFNIKSWSIACAIIASFMALAGIYLAVNGWNEPDEPTPSQPTTPDSPPVLPEADHRREEL</sequence>
<evidence type="ECO:0000256" key="1">
    <source>
        <dbReference type="SAM" id="MobiDB-lite"/>
    </source>
</evidence>
<evidence type="ECO:0000313" key="3">
    <source>
        <dbReference type="EMBL" id="RAQ22689.1"/>
    </source>
</evidence>
<gene>
    <name evidence="3" type="ORF">DPQ25_12060</name>
</gene>
<feature type="transmembrane region" description="Helical" evidence="2">
    <location>
        <begin position="32"/>
        <end position="52"/>
    </location>
</feature>
<keyword evidence="2" id="KW-0472">Membrane</keyword>
<dbReference type="Proteomes" id="UP000249377">
    <property type="component" value="Unassembled WGS sequence"/>
</dbReference>
<evidence type="ECO:0000313" key="4">
    <source>
        <dbReference type="Proteomes" id="UP000249377"/>
    </source>
</evidence>
<feature type="transmembrane region" description="Helical" evidence="2">
    <location>
        <begin position="6"/>
        <end position="25"/>
    </location>
</feature>
<feature type="compositionally biased region" description="Pro residues" evidence="1">
    <location>
        <begin position="61"/>
        <end position="75"/>
    </location>
</feature>
<keyword evidence="2" id="KW-0812">Transmembrane</keyword>
<keyword evidence="4" id="KW-1185">Reference proteome</keyword>